<dbReference type="AlphaFoldDB" id="W8GTA7"/>
<name>W8GTA7_9MOLU</name>
<dbReference type="Proteomes" id="UP000019450">
    <property type="component" value="Chromosome"/>
</dbReference>
<gene>
    <name evidence="1" type="ORF">X271_00579</name>
</gene>
<dbReference type="RefSeq" id="WP_158380606.1">
    <property type="nucleotide sequence ID" value="NZ_CP006932.1"/>
</dbReference>
<evidence type="ECO:0000313" key="2">
    <source>
        <dbReference type="Proteomes" id="UP000019450"/>
    </source>
</evidence>
<organism evidence="1 2">
    <name type="scientific">Candidatus Hepatoplasma crinochetorum Av</name>
    <dbReference type="NCBI Taxonomy" id="1427984"/>
    <lineage>
        <taxon>Bacteria</taxon>
        <taxon>Bacillati</taxon>
        <taxon>Mycoplasmatota</taxon>
        <taxon>Mollicutes</taxon>
        <taxon>Candidatus Hepatoplasmataceae</taxon>
        <taxon>Candidatus Hepatoplasma</taxon>
    </lineage>
</organism>
<evidence type="ECO:0000313" key="1">
    <source>
        <dbReference type="EMBL" id="AHK22665.1"/>
    </source>
</evidence>
<proteinExistence type="predicted"/>
<dbReference type="KEGG" id="hcr:X271_00579"/>
<sequence length="53" mass="6407">MKKVSSRKNIEIKIFLKKYPEHIISFCEIANETANNELYDYTIKKLKQKKFKI</sequence>
<dbReference type="EMBL" id="CP006932">
    <property type="protein sequence ID" value="AHK22665.1"/>
    <property type="molecule type" value="Genomic_DNA"/>
</dbReference>
<keyword evidence="2" id="KW-1185">Reference proteome</keyword>
<dbReference type="HOGENOM" id="CLU_3059663_0_0_14"/>
<reference evidence="1 2" key="1">
    <citation type="journal article" date="2014" name="Genome Biol. Evol.">
        <title>Phylogenomics of "Candidatus Hepatoplasma crinochetorum," a Lineage of Mollicutes Associated with Noninsect Arthropods.</title>
        <authorList>
            <person name="Leclercq S."/>
            <person name="Dittmer J."/>
            <person name="Bouchon D."/>
            <person name="Cordaux R."/>
        </authorList>
    </citation>
    <scope>NUCLEOTIDE SEQUENCE [LARGE SCALE GENOMIC DNA]</scope>
    <source>
        <strain evidence="1 2">Av</strain>
    </source>
</reference>
<dbReference type="STRING" id="1427984.X271_00579"/>
<accession>W8GTA7</accession>
<protein>
    <submittedName>
        <fullName evidence="1">Uncharacterized protein</fullName>
    </submittedName>
</protein>